<reference evidence="2 3" key="1">
    <citation type="submission" date="2014-04" db="EMBL/GenBank/DDBJ databases">
        <authorList>
            <consortium name="DOE Joint Genome Institute"/>
            <person name="Kuo A."/>
            <person name="Kohler A."/>
            <person name="Costa M.D."/>
            <person name="Nagy L.G."/>
            <person name="Floudas D."/>
            <person name="Copeland A."/>
            <person name="Barry K.W."/>
            <person name="Cichocki N."/>
            <person name="Veneault-Fourrey C."/>
            <person name="LaButti K."/>
            <person name="Lindquist E.A."/>
            <person name="Lipzen A."/>
            <person name="Lundell T."/>
            <person name="Morin E."/>
            <person name="Murat C."/>
            <person name="Sun H."/>
            <person name="Tunlid A."/>
            <person name="Henrissat B."/>
            <person name="Grigoriev I.V."/>
            <person name="Hibbett D.S."/>
            <person name="Martin F."/>
            <person name="Nordberg H.P."/>
            <person name="Cantor M.N."/>
            <person name="Hua S.X."/>
        </authorList>
    </citation>
    <scope>NUCLEOTIDE SEQUENCE [LARGE SCALE GENOMIC DNA]</scope>
    <source>
        <strain evidence="2 3">Marx 270</strain>
    </source>
</reference>
<keyword evidence="1" id="KW-0472">Membrane</keyword>
<gene>
    <name evidence="2" type="ORF">M404DRAFT_775274</name>
</gene>
<keyword evidence="1" id="KW-0812">Transmembrane</keyword>
<evidence type="ECO:0000313" key="3">
    <source>
        <dbReference type="Proteomes" id="UP000054217"/>
    </source>
</evidence>
<proteinExistence type="predicted"/>
<dbReference type="EMBL" id="KN832000">
    <property type="protein sequence ID" value="KIN99944.1"/>
    <property type="molecule type" value="Genomic_DNA"/>
</dbReference>
<dbReference type="Proteomes" id="UP000054217">
    <property type="component" value="Unassembled WGS sequence"/>
</dbReference>
<feature type="transmembrane region" description="Helical" evidence="1">
    <location>
        <begin position="66"/>
        <end position="89"/>
    </location>
</feature>
<reference evidence="3" key="2">
    <citation type="submission" date="2015-01" db="EMBL/GenBank/DDBJ databases">
        <title>Evolutionary Origins and Diversification of the Mycorrhizal Mutualists.</title>
        <authorList>
            <consortium name="DOE Joint Genome Institute"/>
            <consortium name="Mycorrhizal Genomics Consortium"/>
            <person name="Kohler A."/>
            <person name="Kuo A."/>
            <person name="Nagy L.G."/>
            <person name="Floudas D."/>
            <person name="Copeland A."/>
            <person name="Barry K.W."/>
            <person name="Cichocki N."/>
            <person name="Veneault-Fourrey C."/>
            <person name="LaButti K."/>
            <person name="Lindquist E.A."/>
            <person name="Lipzen A."/>
            <person name="Lundell T."/>
            <person name="Morin E."/>
            <person name="Murat C."/>
            <person name="Riley R."/>
            <person name="Ohm R."/>
            <person name="Sun H."/>
            <person name="Tunlid A."/>
            <person name="Henrissat B."/>
            <person name="Grigoriev I.V."/>
            <person name="Hibbett D.S."/>
            <person name="Martin F."/>
        </authorList>
    </citation>
    <scope>NUCLEOTIDE SEQUENCE [LARGE SCALE GENOMIC DNA]</scope>
    <source>
        <strain evidence="3">Marx 270</strain>
    </source>
</reference>
<dbReference type="HOGENOM" id="CLU_1360916_0_0_1"/>
<organism evidence="2 3">
    <name type="scientific">Pisolithus tinctorius Marx 270</name>
    <dbReference type="NCBI Taxonomy" id="870435"/>
    <lineage>
        <taxon>Eukaryota</taxon>
        <taxon>Fungi</taxon>
        <taxon>Dikarya</taxon>
        <taxon>Basidiomycota</taxon>
        <taxon>Agaricomycotina</taxon>
        <taxon>Agaricomycetes</taxon>
        <taxon>Agaricomycetidae</taxon>
        <taxon>Boletales</taxon>
        <taxon>Sclerodermatineae</taxon>
        <taxon>Pisolithaceae</taxon>
        <taxon>Pisolithus</taxon>
    </lineage>
</organism>
<keyword evidence="1" id="KW-1133">Transmembrane helix</keyword>
<sequence>MHWDKFSACPSTRPPVLILPFDMSNTLISSAQLTVLFNVFHRRSRCCHHPAVFGRVGILNDNCSFLAYYTFFIWCCFGLLVTPGCISYLQAIYLARSTLSGLVTSALRATRASKIVFTVANTTRRFSTPPSRKYVTLGRFCPDARRPTFKSKDTCSRFGIKSSSLSVSSRSLLFPLDCCARTMSLTILEGYDAQGVPPQFE</sequence>
<keyword evidence="3" id="KW-1185">Reference proteome</keyword>
<evidence type="ECO:0000313" key="2">
    <source>
        <dbReference type="EMBL" id="KIN99944.1"/>
    </source>
</evidence>
<name>A0A0C3NFZ4_PISTI</name>
<dbReference type="AlphaFoldDB" id="A0A0C3NFZ4"/>
<protein>
    <submittedName>
        <fullName evidence="2">Uncharacterized protein</fullName>
    </submittedName>
</protein>
<dbReference type="InParanoid" id="A0A0C3NFZ4"/>
<evidence type="ECO:0000256" key="1">
    <source>
        <dbReference type="SAM" id="Phobius"/>
    </source>
</evidence>
<accession>A0A0C3NFZ4</accession>